<dbReference type="SMART" id="SM00464">
    <property type="entry name" value="LON"/>
    <property type="match status" value="1"/>
</dbReference>
<evidence type="ECO:0000313" key="3">
    <source>
        <dbReference type="EMBL" id="GAA0602413.1"/>
    </source>
</evidence>
<dbReference type="EMBL" id="BAAAFZ010000082">
    <property type="protein sequence ID" value="GAA0602413.1"/>
    <property type="molecule type" value="Genomic_DNA"/>
</dbReference>
<protein>
    <submittedName>
        <fullName evidence="3">LON peptidase substrate-binding domain-containing protein</fullName>
    </submittedName>
</protein>
<feature type="domain" description="Lon N-terminal" evidence="2">
    <location>
        <begin position="31"/>
        <end position="226"/>
    </location>
</feature>
<evidence type="ECO:0000259" key="2">
    <source>
        <dbReference type="PROSITE" id="PS51787"/>
    </source>
</evidence>
<keyword evidence="4" id="KW-1185">Reference proteome</keyword>
<accession>A0ABP3R2J3</accession>
<comment type="caution">
    <text evidence="3">The sequence shown here is derived from an EMBL/GenBank/DDBJ whole genome shotgun (WGS) entry which is preliminary data.</text>
</comment>
<organism evidence="3 4">
    <name type="scientific">Craurococcus roseus</name>
    <dbReference type="NCBI Taxonomy" id="77585"/>
    <lineage>
        <taxon>Bacteria</taxon>
        <taxon>Pseudomonadati</taxon>
        <taxon>Pseudomonadota</taxon>
        <taxon>Alphaproteobacteria</taxon>
        <taxon>Acetobacterales</taxon>
        <taxon>Acetobacteraceae</taxon>
        <taxon>Craurococcus</taxon>
    </lineage>
</organism>
<dbReference type="SUPFAM" id="SSF88697">
    <property type="entry name" value="PUA domain-like"/>
    <property type="match status" value="1"/>
</dbReference>
<gene>
    <name evidence="3" type="ORF">GCM10009416_45320</name>
</gene>
<name>A0ABP3R2J3_9PROT</name>
<evidence type="ECO:0000256" key="1">
    <source>
        <dbReference type="SAM" id="MobiDB-lite"/>
    </source>
</evidence>
<sequence>MTPGPGGGKREGQRGGAPAFHPAFEDLPPEIAVFPLPGALLLPRGRLPLNVFEPRYLAMTLDSLADTGRMFGMIQPQPGAPAGETGPGLFRAGCLGRLSSFSETEDGRLLVTLTGVCRFRVAEELPMRRGYRRVRADYAPFRGDLDLSERPSALDRAALIGALRPFFSARGIEANWDAMEQTSDALLVLTLSMVCPFDPREKQALLEVDTPEERASMLVALLQMGAQAGPQADAGAGGGRPS</sequence>
<dbReference type="Gene3D" id="2.30.130.40">
    <property type="entry name" value="LON domain-like"/>
    <property type="match status" value="1"/>
</dbReference>
<dbReference type="InterPro" id="IPR003111">
    <property type="entry name" value="Lon_prtase_N"/>
</dbReference>
<dbReference type="PANTHER" id="PTHR46732:SF8">
    <property type="entry name" value="ATP-DEPENDENT PROTEASE LA (LON) DOMAIN PROTEIN"/>
    <property type="match status" value="1"/>
</dbReference>
<reference evidence="4" key="1">
    <citation type="journal article" date="2019" name="Int. J. Syst. Evol. Microbiol.">
        <title>The Global Catalogue of Microorganisms (GCM) 10K type strain sequencing project: providing services to taxonomists for standard genome sequencing and annotation.</title>
        <authorList>
            <consortium name="The Broad Institute Genomics Platform"/>
            <consortium name="The Broad Institute Genome Sequencing Center for Infectious Disease"/>
            <person name="Wu L."/>
            <person name="Ma J."/>
        </authorList>
    </citation>
    <scope>NUCLEOTIDE SEQUENCE [LARGE SCALE GENOMIC DNA]</scope>
    <source>
        <strain evidence="4">JCM 9933</strain>
    </source>
</reference>
<dbReference type="PROSITE" id="PS51787">
    <property type="entry name" value="LON_N"/>
    <property type="match status" value="1"/>
</dbReference>
<dbReference type="InterPro" id="IPR046336">
    <property type="entry name" value="Lon_prtase_N_sf"/>
</dbReference>
<proteinExistence type="predicted"/>
<feature type="region of interest" description="Disordered" evidence="1">
    <location>
        <begin position="1"/>
        <end position="21"/>
    </location>
</feature>
<evidence type="ECO:0000313" key="4">
    <source>
        <dbReference type="Proteomes" id="UP001501588"/>
    </source>
</evidence>
<dbReference type="RefSeq" id="WP_343897700.1">
    <property type="nucleotide sequence ID" value="NZ_BAAAFZ010000082.1"/>
</dbReference>
<dbReference type="PANTHER" id="PTHR46732">
    <property type="entry name" value="ATP-DEPENDENT PROTEASE LA (LON) DOMAIN PROTEIN"/>
    <property type="match status" value="1"/>
</dbReference>
<dbReference type="InterPro" id="IPR015947">
    <property type="entry name" value="PUA-like_sf"/>
</dbReference>
<dbReference type="Pfam" id="PF02190">
    <property type="entry name" value="LON_substr_bdg"/>
    <property type="match status" value="1"/>
</dbReference>
<dbReference type="Proteomes" id="UP001501588">
    <property type="component" value="Unassembled WGS sequence"/>
</dbReference>